<dbReference type="EMBL" id="BPVZ01000002">
    <property type="protein sequence ID" value="GKU87466.1"/>
    <property type="molecule type" value="Genomic_DNA"/>
</dbReference>
<dbReference type="AlphaFoldDB" id="A0AAV5HMC5"/>
<evidence type="ECO:0000313" key="1">
    <source>
        <dbReference type="EMBL" id="GKU87466.1"/>
    </source>
</evidence>
<evidence type="ECO:0000313" key="2">
    <source>
        <dbReference type="Proteomes" id="UP001054252"/>
    </source>
</evidence>
<name>A0AAV5HMC5_9ROSI</name>
<proteinExistence type="predicted"/>
<comment type="caution">
    <text evidence="1">The sequence shown here is derived from an EMBL/GenBank/DDBJ whole genome shotgun (WGS) entry which is preliminary data.</text>
</comment>
<protein>
    <submittedName>
        <fullName evidence="1">Uncharacterized protein</fullName>
    </submittedName>
</protein>
<reference evidence="1 2" key="1">
    <citation type="journal article" date="2021" name="Commun. Biol.">
        <title>The genome of Shorea leprosula (Dipterocarpaceae) highlights the ecological relevance of drought in aseasonal tropical rainforests.</title>
        <authorList>
            <person name="Ng K.K.S."/>
            <person name="Kobayashi M.J."/>
            <person name="Fawcett J.A."/>
            <person name="Hatakeyama M."/>
            <person name="Paape T."/>
            <person name="Ng C.H."/>
            <person name="Ang C.C."/>
            <person name="Tnah L.H."/>
            <person name="Lee C.T."/>
            <person name="Nishiyama T."/>
            <person name="Sese J."/>
            <person name="O'Brien M.J."/>
            <person name="Copetti D."/>
            <person name="Mohd Noor M.I."/>
            <person name="Ong R.C."/>
            <person name="Putra M."/>
            <person name="Sireger I.Z."/>
            <person name="Indrioko S."/>
            <person name="Kosugi Y."/>
            <person name="Izuno A."/>
            <person name="Isagi Y."/>
            <person name="Lee S.L."/>
            <person name="Shimizu K.K."/>
        </authorList>
    </citation>
    <scope>NUCLEOTIDE SEQUENCE [LARGE SCALE GENOMIC DNA]</scope>
    <source>
        <strain evidence="1">214</strain>
    </source>
</reference>
<dbReference type="Proteomes" id="UP001054252">
    <property type="component" value="Unassembled WGS sequence"/>
</dbReference>
<gene>
    <name evidence="1" type="ORF">SLEP1_g1861</name>
</gene>
<sequence>MESRSPELISQVQRLPLQLGQHSWYLVVYICETMSVSRWGCLAEPISSHIFANAVLRLHTFFHVEALYYVS</sequence>
<organism evidence="1 2">
    <name type="scientific">Rubroshorea leprosula</name>
    <dbReference type="NCBI Taxonomy" id="152421"/>
    <lineage>
        <taxon>Eukaryota</taxon>
        <taxon>Viridiplantae</taxon>
        <taxon>Streptophyta</taxon>
        <taxon>Embryophyta</taxon>
        <taxon>Tracheophyta</taxon>
        <taxon>Spermatophyta</taxon>
        <taxon>Magnoliopsida</taxon>
        <taxon>eudicotyledons</taxon>
        <taxon>Gunneridae</taxon>
        <taxon>Pentapetalae</taxon>
        <taxon>rosids</taxon>
        <taxon>malvids</taxon>
        <taxon>Malvales</taxon>
        <taxon>Dipterocarpaceae</taxon>
        <taxon>Rubroshorea</taxon>
    </lineage>
</organism>
<accession>A0AAV5HMC5</accession>
<keyword evidence="2" id="KW-1185">Reference proteome</keyword>